<name>A0A6A4TYF0_SCOMX</name>
<organism evidence="1 2">
    <name type="scientific">Scophthalmus maximus</name>
    <name type="common">Turbot</name>
    <name type="synonym">Psetta maxima</name>
    <dbReference type="NCBI Taxonomy" id="52904"/>
    <lineage>
        <taxon>Eukaryota</taxon>
        <taxon>Metazoa</taxon>
        <taxon>Chordata</taxon>
        <taxon>Craniata</taxon>
        <taxon>Vertebrata</taxon>
        <taxon>Euteleostomi</taxon>
        <taxon>Actinopterygii</taxon>
        <taxon>Neopterygii</taxon>
        <taxon>Teleostei</taxon>
        <taxon>Neoteleostei</taxon>
        <taxon>Acanthomorphata</taxon>
        <taxon>Carangaria</taxon>
        <taxon>Pleuronectiformes</taxon>
        <taxon>Pleuronectoidei</taxon>
        <taxon>Scophthalmidae</taxon>
        <taxon>Scophthalmus</taxon>
    </lineage>
</organism>
<dbReference type="AlphaFoldDB" id="A0A6A4TYF0"/>
<evidence type="ECO:0000313" key="1">
    <source>
        <dbReference type="EMBL" id="KAF0047092.1"/>
    </source>
</evidence>
<sequence length="74" mass="8470">MTIPGKITDQISVKCATQNRTMRLNLKGRLYGDRRLCTGTIIRIHCKPQQLHIITAGITLQHVGLTKSNWREDR</sequence>
<gene>
    <name evidence="1" type="ORF">F2P81_000725</name>
</gene>
<comment type="caution">
    <text evidence="1">The sequence shown here is derived from an EMBL/GenBank/DDBJ whole genome shotgun (WGS) entry which is preliminary data.</text>
</comment>
<proteinExistence type="predicted"/>
<dbReference type="EMBL" id="VEVO01000001">
    <property type="protein sequence ID" value="KAF0047092.1"/>
    <property type="molecule type" value="Genomic_DNA"/>
</dbReference>
<accession>A0A6A4TYF0</accession>
<dbReference type="Proteomes" id="UP000438429">
    <property type="component" value="Unassembled WGS sequence"/>
</dbReference>
<reference evidence="1 2" key="1">
    <citation type="submission" date="2019-06" db="EMBL/GenBank/DDBJ databases">
        <title>Draft genomes of female and male turbot (Scophthalmus maximus).</title>
        <authorList>
            <person name="Xu H."/>
            <person name="Xu X.-W."/>
            <person name="Shao C."/>
            <person name="Chen S."/>
        </authorList>
    </citation>
    <scope>NUCLEOTIDE SEQUENCE [LARGE SCALE GENOMIC DNA]</scope>
    <source>
        <strain evidence="1">Ysfricsl-2016a</strain>
        <tissue evidence="1">Blood</tissue>
    </source>
</reference>
<protein>
    <submittedName>
        <fullName evidence="1">Uncharacterized protein</fullName>
    </submittedName>
</protein>
<evidence type="ECO:0000313" key="2">
    <source>
        <dbReference type="Proteomes" id="UP000438429"/>
    </source>
</evidence>